<reference evidence="1" key="1">
    <citation type="submission" date="2021-02" db="EMBL/GenBank/DDBJ databases">
        <authorList>
            <consortium name="DOE Joint Genome Institute"/>
            <person name="Ahrendt S."/>
            <person name="Looney B.P."/>
            <person name="Miyauchi S."/>
            <person name="Morin E."/>
            <person name="Drula E."/>
            <person name="Courty P.E."/>
            <person name="Chicoki N."/>
            <person name="Fauchery L."/>
            <person name="Kohler A."/>
            <person name="Kuo A."/>
            <person name="Labutti K."/>
            <person name="Pangilinan J."/>
            <person name="Lipzen A."/>
            <person name="Riley R."/>
            <person name="Andreopoulos W."/>
            <person name="He G."/>
            <person name="Johnson J."/>
            <person name="Barry K.W."/>
            <person name="Grigoriev I.V."/>
            <person name="Nagy L."/>
            <person name="Hibbett D."/>
            <person name="Henrissat B."/>
            <person name="Matheny P.B."/>
            <person name="Labbe J."/>
            <person name="Martin F."/>
        </authorList>
    </citation>
    <scope>NUCLEOTIDE SEQUENCE</scope>
    <source>
        <strain evidence="1">EC-137</strain>
    </source>
</reference>
<gene>
    <name evidence="1" type="ORF">K488DRAFT_72046</name>
</gene>
<proteinExistence type="predicted"/>
<protein>
    <submittedName>
        <fullName evidence="1">Uncharacterized protein</fullName>
    </submittedName>
</protein>
<dbReference type="EMBL" id="MU273613">
    <property type="protein sequence ID" value="KAI0030604.1"/>
    <property type="molecule type" value="Genomic_DNA"/>
</dbReference>
<evidence type="ECO:0000313" key="1">
    <source>
        <dbReference type="EMBL" id="KAI0030604.1"/>
    </source>
</evidence>
<keyword evidence="2" id="KW-1185">Reference proteome</keyword>
<name>A0ACB8QFL4_9AGAM</name>
<dbReference type="Proteomes" id="UP000814128">
    <property type="component" value="Unassembled WGS sequence"/>
</dbReference>
<accession>A0ACB8QFL4</accession>
<evidence type="ECO:0000313" key="2">
    <source>
        <dbReference type="Proteomes" id="UP000814128"/>
    </source>
</evidence>
<organism evidence="1 2">
    <name type="scientific">Vararia minispora EC-137</name>
    <dbReference type="NCBI Taxonomy" id="1314806"/>
    <lineage>
        <taxon>Eukaryota</taxon>
        <taxon>Fungi</taxon>
        <taxon>Dikarya</taxon>
        <taxon>Basidiomycota</taxon>
        <taxon>Agaricomycotina</taxon>
        <taxon>Agaricomycetes</taxon>
        <taxon>Russulales</taxon>
        <taxon>Lachnocladiaceae</taxon>
        <taxon>Vararia</taxon>
    </lineage>
</organism>
<comment type="caution">
    <text evidence="1">The sequence shown here is derived from an EMBL/GenBank/DDBJ whole genome shotgun (WGS) entry which is preliminary data.</text>
</comment>
<sequence>MAVVRGLALELGRLYHTCPPLSARHTHWWAFRRRKHTEPVPVFPDGATISVRDLRKTFPMPWFGRDIRAAWVERDRYYHHEQTIRRGSPSDLRTVKGGDSCEDLNRFLADCDLRGKEQ</sequence>
<reference evidence="1" key="2">
    <citation type="journal article" date="2022" name="New Phytol.">
        <title>Evolutionary transition to the ectomycorrhizal habit in the genomes of a hyperdiverse lineage of mushroom-forming fungi.</title>
        <authorList>
            <person name="Looney B."/>
            <person name="Miyauchi S."/>
            <person name="Morin E."/>
            <person name="Drula E."/>
            <person name="Courty P.E."/>
            <person name="Kohler A."/>
            <person name="Kuo A."/>
            <person name="LaButti K."/>
            <person name="Pangilinan J."/>
            <person name="Lipzen A."/>
            <person name="Riley R."/>
            <person name="Andreopoulos W."/>
            <person name="He G."/>
            <person name="Johnson J."/>
            <person name="Nolan M."/>
            <person name="Tritt A."/>
            <person name="Barry K.W."/>
            <person name="Grigoriev I.V."/>
            <person name="Nagy L.G."/>
            <person name="Hibbett D."/>
            <person name="Henrissat B."/>
            <person name="Matheny P.B."/>
            <person name="Labbe J."/>
            <person name="Martin F.M."/>
        </authorList>
    </citation>
    <scope>NUCLEOTIDE SEQUENCE</scope>
    <source>
        <strain evidence="1">EC-137</strain>
    </source>
</reference>